<dbReference type="Proteomes" id="UP000686327">
    <property type="component" value="Unassembled WGS sequence"/>
</dbReference>
<keyword evidence="2" id="KW-1185">Reference proteome</keyword>
<comment type="caution">
    <text evidence="1">The sequence shown here is derived from an EMBL/GenBank/DDBJ whole genome shotgun (WGS) entry which is preliminary data.</text>
</comment>
<protein>
    <recommendedName>
        <fullName evidence="3">Phage tail protein</fullName>
    </recommendedName>
</protein>
<name>A0ABS6DK73_9ENTR</name>
<reference evidence="2" key="1">
    <citation type="submission" date="2023-07" db="EMBL/GenBank/DDBJ databases">
        <title>Cedecea davisae an AmpC producer and its therapeutic implications.</title>
        <authorList>
            <person name="Notter J."/>
        </authorList>
    </citation>
    <scope>NUCLEOTIDE SEQUENCE [LARGE SCALE GENOMIC DNA]</scope>
    <source>
        <strain evidence="2">1</strain>
    </source>
</reference>
<organism evidence="1 2">
    <name type="scientific">Cedecea davisae</name>
    <dbReference type="NCBI Taxonomy" id="158484"/>
    <lineage>
        <taxon>Bacteria</taxon>
        <taxon>Pseudomonadati</taxon>
        <taxon>Pseudomonadota</taxon>
        <taxon>Gammaproteobacteria</taxon>
        <taxon>Enterobacterales</taxon>
        <taxon>Enterobacteriaceae</taxon>
        <taxon>Cedecea</taxon>
    </lineage>
</organism>
<dbReference type="EMBL" id="JAGRYU010000030">
    <property type="protein sequence ID" value="MBU4683623.1"/>
    <property type="molecule type" value="Genomic_DNA"/>
</dbReference>
<evidence type="ECO:0000313" key="2">
    <source>
        <dbReference type="Proteomes" id="UP000686327"/>
    </source>
</evidence>
<evidence type="ECO:0000313" key="1">
    <source>
        <dbReference type="EMBL" id="MBU4683623.1"/>
    </source>
</evidence>
<proteinExistence type="predicted"/>
<sequence length="95" mass="10177">MSEEIEVVNSFQVDPSVNNETAQVSGTITPLLGIIRLAASPAFRVTTLIALGSNVELSVKETSVTNEFKWTYTGPLSIAALKTYFAPSKDVNAKS</sequence>
<accession>A0ABS6DK73</accession>
<gene>
    <name evidence="1" type="ORF">KC222_16575</name>
</gene>
<evidence type="ECO:0008006" key="3">
    <source>
        <dbReference type="Google" id="ProtNLM"/>
    </source>
</evidence>
<dbReference type="RefSeq" id="WP_216376580.1">
    <property type="nucleotide sequence ID" value="NZ_JAGRYT010000003.1"/>
</dbReference>